<dbReference type="Proteomes" id="UP001310022">
    <property type="component" value="Unassembled WGS sequence"/>
</dbReference>
<dbReference type="EMBL" id="BQKE01000003">
    <property type="protein sequence ID" value="GJM63845.1"/>
    <property type="molecule type" value="Genomic_DNA"/>
</dbReference>
<evidence type="ECO:0000256" key="1">
    <source>
        <dbReference type="SAM" id="Phobius"/>
    </source>
</evidence>
<keyword evidence="1" id="KW-0812">Transmembrane</keyword>
<keyword evidence="1" id="KW-0472">Membrane</keyword>
<feature type="transmembrane region" description="Helical" evidence="1">
    <location>
        <begin position="14"/>
        <end position="38"/>
    </location>
</feature>
<reference evidence="2 3" key="1">
    <citation type="submission" date="2021-12" db="EMBL/GenBank/DDBJ databases">
        <title>Genome sequencing of bacteria with rrn-lacking chromosome and rrn-plasmid.</title>
        <authorList>
            <person name="Anda M."/>
            <person name="Iwasaki W."/>
        </authorList>
    </citation>
    <scope>NUCLEOTIDE SEQUENCE [LARGE SCALE GENOMIC DNA]</scope>
    <source>
        <strain evidence="2 3">NBRC 15940</strain>
    </source>
</reference>
<accession>A0AAN4W4E0</accession>
<evidence type="ECO:0000313" key="2">
    <source>
        <dbReference type="EMBL" id="GJM63845.1"/>
    </source>
</evidence>
<keyword evidence="3" id="KW-1185">Reference proteome</keyword>
<comment type="caution">
    <text evidence="2">The sequence shown here is derived from an EMBL/GenBank/DDBJ whole genome shotgun (WGS) entry which is preliminary data.</text>
</comment>
<dbReference type="RefSeq" id="WP_338238953.1">
    <property type="nucleotide sequence ID" value="NZ_BQKE01000003.1"/>
</dbReference>
<sequence>MTNLLSDCLFFTEWFLITSGVIIVLFQRSGLWGGDYLYRFIWQSLVSRKER</sequence>
<gene>
    <name evidence="2" type="ORF">PEDI_43970</name>
</gene>
<protein>
    <submittedName>
        <fullName evidence="2">Uncharacterized protein</fullName>
    </submittedName>
</protein>
<proteinExistence type="predicted"/>
<keyword evidence="1" id="KW-1133">Transmembrane helix</keyword>
<evidence type="ECO:0000313" key="3">
    <source>
        <dbReference type="Proteomes" id="UP001310022"/>
    </source>
</evidence>
<dbReference type="AlphaFoldDB" id="A0AAN4W4E0"/>
<name>A0AAN4W4E0_9BACT</name>
<organism evidence="2 3">
    <name type="scientific">Persicobacter diffluens</name>
    <dbReference type="NCBI Taxonomy" id="981"/>
    <lineage>
        <taxon>Bacteria</taxon>
        <taxon>Pseudomonadati</taxon>
        <taxon>Bacteroidota</taxon>
        <taxon>Cytophagia</taxon>
        <taxon>Cytophagales</taxon>
        <taxon>Persicobacteraceae</taxon>
        <taxon>Persicobacter</taxon>
    </lineage>
</organism>